<keyword evidence="2" id="KW-1185">Reference proteome</keyword>
<comment type="caution">
    <text evidence="1">The sequence shown here is derived from an EMBL/GenBank/DDBJ whole genome shotgun (WGS) entry which is preliminary data.</text>
</comment>
<dbReference type="Proteomes" id="UP001164929">
    <property type="component" value="Chromosome 3"/>
</dbReference>
<gene>
    <name evidence="1" type="ORF">NC653_009485</name>
</gene>
<protein>
    <submittedName>
        <fullName evidence="1">Uncharacterized protein</fullName>
    </submittedName>
</protein>
<dbReference type="AlphaFoldDB" id="A0AAD6W9U3"/>
<accession>A0AAD6W9U3</accession>
<sequence length="101" mass="11118">MLLVPNCWIQSESLLFNGVALIKLPFKLLFERRRLLVSGLDPTPFSCPATAWLGTFFSCDAKASSPHIRRISRRAGVIASSCSFSVPDIFSGCRDNKIISA</sequence>
<name>A0AAD6W9U3_9ROSI</name>
<proteinExistence type="predicted"/>
<reference evidence="1" key="1">
    <citation type="journal article" date="2023" name="Mol. Ecol. Resour.">
        <title>Chromosome-level genome assembly of a triploid poplar Populus alba 'Berolinensis'.</title>
        <authorList>
            <person name="Chen S."/>
            <person name="Yu Y."/>
            <person name="Wang X."/>
            <person name="Wang S."/>
            <person name="Zhang T."/>
            <person name="Zhou Y."/>
            <person name="He R."/>
            <person name="Meng N."/>
            <person name="Wang Y."/>
            <person name="Liu W."/>
            <person name="Liu Z."/>
            <person name="Liu J."/>
            <person name="Guo Q."/>
            <person name="Huang H."/>
            <person name="Sederoff R.R."/>
            <person name="Wang G."/>
            <person name="Qu G."/>
            <person name="Chen S."/>
        </authorList>
    </citation>
    <scope>NUCLEOTIDE SEQUENCE</scope>
    <source>
        <strain evidence="1">SC-2020</strain>
    </source>
</reference>
<evidence type="ECO:0000313" key="1">
    <source>
        <dbReference type="EMBL" id="KAJ7004658.1"/>
    </source>
</evidence>
<organism evidence="1 2">
    <name type="scientific">Populus alba x Populus x berolinensis</name>
    <dbReference type="NCBI Taxonomy" id="444605"/>
    <lineage>
        <taxon>Eukaryota</taxon>
        <taxon>Viridiplantae</taxon>
        <taxon>Streptophyta</taxon>
        <taxon>Embryophyta</taxon>
        <taxon>Tracheophyta</taxon>
        <taxon>Spermatophyta</taxon>
        <taxon>Magnoliopsida</taxon>
        <taxon>eudicotyledons</taxon>
        <taxon>Gunneridae</taxon>
        <taxon>Pentapetalae</taxon>
        <taxon>rosids</taxon>
        <taxon>fabids</taxon>
        <taxon>Malpighiales</taxon>
        <taxon>Salicaceae</taxon>
        <taxon>Saliceae</taxon>
        <taxon>Populus</taxon>
    </lineage>
</organism>
<dbReference type="EMBL" id="JAQIZT010000003">
    <property type="protein sequence ID" value="KAJ7004658.1"/>
    <property type="molecule type" value="Genomic_DNA"/>
</dbReference>
<evidence type="ECO:0000313" key="2">
    <source>
        <dbReference type="Proteomes" id="UP001164929"/>
    </source>
</evidence>